<dbReference type="InterPro" id="IPR035068">
    <property type="entry name" value="TldD/PmbA_N"/>
</dbReference>
<dbReference type="Pfam" id="PF19289">
    <property type="entry name" value="PmbA_TldD_3rd"/>
    <property type="match status" value="1"/>
</dbReference>
<evidence type="ECO:0000259" key="4">
    <source>
        <dbReference type="Pfam" id="PF19290"/>
    </source>
</evidence>
<evidence type="ECO:0000313" key="6">
    <source>
        <dbReference type="Proteomes" id="UP001202550"/>
    </source>
</evidence>
<dbReference type="EMBL" id="JALZWP010000002">
    <property type="protein sequence ID" value="MCL1627574.1"/>
    <property type="molecule type" value="Genomic_DNA"/>
</dbReference>
<evidence type="ECO:0000313" key="5">
    <source>
        <dbReference type="EMBL" id="MCL1627574.1"/>
    </source>
</evidence>
<name>A0ABT0LZY7_9RHOB</name>
<gene>
    <name evidence="5" type="ORF">M3N55_02415</name>
</gene>
<feature type="domain" description="Metalloprotease TldD/E central" evidence="4">
    <location>
        <begin position="124"/>
        <end position="227"/>
    </location>
</feature>
<sequence length="453" mass="47450">MQSDELTAPLAPLAQAMLRAAKDAGADAADAMAVEGRSVSIDVRKGGLEQAERSEGLEIGLRVFVGQRQACISSSDTRPETLAAMAARAVAMAREAPEDPYAGLADSHRLAMLRSADGLDLFDPAAEPDPATLEEDARRAEAAALSVAGVTQVQSASAAYGQQAIWLAATNGFSGGYARTSRHTSCVAISGEGTAMERDWCGEGRVFQADLPAPETIGHLAAERAVARHGARRPKTGAYPVLYDERVASGLIGHLVSAINGASIARGSSWLRDAMGEQVLPKGLSLHEDPHRLRASASRPFDAEGLATRARDLVADGMLQGWVLDLASARKLGLESTANAMRGTSAPPSPGTTNWALTQGAPSREDLIAQMGTGLLVTSLIGSTINPNTGDYSRGASGFWVENGEIAYPVNECTIAGNLRDMLRRIIPANDARTHLSHVVPSLLVEGMTLAGD</sequence>
<evidence type="ECO:0000256" key="1">
    <source>
        <dbReference type="ARBA" id="ARBA00005836"/>
    </source>
</evidence>
<evidence type="ECO:0000259" key="2">
    <source>
        <dbReference type="Pfam" id="PF01523"/>
    </source>
</evidence>
<dbReference type="InterPro" id="IPR047657">
    <property type="entry name" value="PmbA"/>
</dbReference>
<feature type="domain" description="Metalloprotease TldD/E C-terminal" evidence="3">
    <location>
        <begin position="236"/>
        <end position="452"/>
    </location>
</feature>
<comment type="caution">
    <text evidence="5">The sequence shown here is derived from an EMBL/GenBank/DDBJ whole genome shotgun (WGS) entry which is preliminary data.</text>
</comment>
<dbReference type="Pfam" id="PF01523">
    <property type="entry name" value="PmbA_TldD_1st"/>
    <property type="match status" value="1"/>
</dbReference>
<organism evidence="5 6">
    <name type="scientific">Roseinatronobacter domitianus</name>
    <dbReference type="NCBI Taxonomy" id="2940293"/>
    <lineage>
        <taxon>Bacteria</taxon>
        <taxon>Pseudomonadati</taxon>
        <taxon>Pseudomonadota</taxon>
        <taxon>Alphaproteobacteria</taxon>
        <taxon>Rhodobacterales</taxon>
        <taxon>Paracoccaceae</taxon>
        <taxon>Roseinatronobacter</taxon>
    </lineage>
</organism>
<dbReference type="RefSeq" id="WP_249056045.1">
    <property type="nucleotide sequence ID" value="NZ_JALZWP010000002.1"/>
</dbReference>
<reference evidence="5 6" key="1">
    <citation type="submission" date="2022-05" db="EMBL/GenBank/DDBJ databases">
        <title>Seasonal and diel survey of microbial diversity of the Tyrrhenian coast.</title>
        <authorList>
            <person name="Gattoni G."/>
            <person name="Corral P."/>
        </authorList>
    </citation>
    <scope>NUCLEOTIDE SEQUENCE [LARGE SCALE GENOMIC DNA]</scope>
    <source>
        <strain evidence="5 6">V10</strain>
    </source>
</reference>
<dbReference type="InterPro" id="IPR002510">
    <property type="entry name" value="Metalloprtase-TldD/E_N"/>
</dbReference>
<dbReference type="InterPro" id="IPR036059">
    <property type="entry name" value="TldD/PmbA_sf"/>
</dbReference>
<feature type="domain" description="Metalloprotease TldD/E N-terminal" evidence="2">
    <location>
        <begin position="29"/>
        <end position="93"/>
    </location>
</feature>
<evidence type="ECO:0000259" key="3">
    <source>
        <dbReference type="Pfam" id="PF19289"/>
    </source>
</evidence>
<accession>A0ABT0LZY7</accession>
<dbReference type="Proteomes" id="UP001202550">
    <property type="component" value="Unassembled WGS sequence"/>
</dbReference>
<proteinExistence type="inferred from homology"/>
<comment type="similarity">
    <text evidence="1">Belongs to the peptidase U62 family.</text>
</comment>
<protein>
    <submittedName>
        <fullName evidence="5">Metallopeptidase TldD-related protein</fullName>
    </submittedName>
</protein>
<dbReference type="Gene3D" id="3.30.2290.10">
    <property type="entry name" value="PmbA/TldD superfamily"/>
    <property type="match status" value="1"/>
</dbReference>
<dbReference type="PANTHER" id="PTHR43421">
    <property type="entry name" value="METALLOPROTEASE PMBA"/>
    <property type="match status" value="1"/>
</dbReference>
<keyword evidence="6" id="KW-1185">Reference proteome</keyword>
<dbReference type="PANTHER" id="PTHR43421:SF1">
    <property type="entry name" value="METALLOPROTEASE PMBA"/>
    <property type="match status" value="1"/>
</dbReference>
<dbReference type="Pfam" id="PF19290">
    <property type="entry name" value="PmbA_TldD_2nd"/>
    <property type="match status" value="1"/>
</dbReference>
<dbReference type="SUPFAM" id="SSF111283">
    <property type="entry name" value="Putative modulator of DNA gyrase, PmbA/TldD"/>
    <property type="match status" value="1"/>
</dbReference>
<dbReference type="InterPro" id="IPR045570">
    <property type="entry name" value="Metalloprtase-TldD/E_cen_dom"/>
</dbReference>
<dbReference type="InterPro" id="IPR045569">
    <property type="entry name" value="Metalloprtase-TldD/E_C"/>
</dbReference>